<evidence type="ECO:0000313" key="7">
    <source>
        <dbReference type="EMBL" id="MBG2880609.1"/>
    </source>
</evidence>
<feature type="region of interest" description="Disordered" evidence="5">
    <location>
        <begin position="148"/>
        <end position="171"/>
    </location>
</feature>
<comment type="caution">
    <text evidence="7">The sequence shown here is derived from an EMBL/GenBank/DDBJ whole genome shotgun (WGS) entry which is preliminary data.</text>
</comment>
<dbReference type="SUPFAM" id="SSF143414">
    <property type="entry name" value="CcmK-like"/>
    <property type="match status" value="1"/>
</dbReference>
<dbReference type="InterPro" id="IPR000249">
    <property type="entry name" value="BMC_dom"/>
</dbReference>
<name>A0ABS0IX42_9GAMM</name>
<feature type="compositionally biased region" description="Basic and acidic residues" evidence="5">
    <location>
        <begin position="150"/>
        <end position="171"/>
    </location>
</feature>
<evidence type="ECO:0000256" key="3">
    <source>
        <dbReference type="ARBA" id="ARBA00024446"/>
    </source>
</evidence>
<evidence type="ECO:0000256" key="1">
    <source>
        <dbReference type="ARBA" id="ARBA00004836"/>
    </source>
</evidence>
<evidence type="ECO:0000256" key="4">
    <source>
        <dbReference type="PROSITE-ProRule" id="PRU01278"/>
    </source>
</evidence>
<comment type="similarity">
    <text evidence="4">Belongs to the bacterial microcompartments protein family.</text>
</comment>
<accession>A0ABS0IX42</accession>
<dbReference type="Pfam" id="PF00936">
    <property type="entry name" value="BMC"/>
    <property type="match status" value="1"/>
</dbReference>
<reference evidence="7 8" key="1">
    <citation type="submission" date="2020-11" db="EMBL/GenBank/DDBJ databases">
        <title>Enhanced detection system for hospital associated transmission using whole genome sequencing surveillance.</title>
        <authorList>
            <person name="Harrison L.H."/>
            <person name="Van Tyne D."/>
            <person name="Marsh J.W."/>
            <person name="Griffith M.P."/>
            <person name="Snyder D.J."/>
            <person name="Cooper V.S."/>
            <person name="Mustapha M."/>
        </authorList>
    </citation>
    <scope>NUCLEOTIDE SEQUENCE [LARGE SCALE GENOMIC DNA]</scope>
    <source>
        <strain evidence="7 8">PR00075</strain>
    </source>
</reference>
<dbReference type="CDD" id="cd07045">
    <property type="entry name" value="BMC_CcmK_like"/>
    <property type="match status" value="1"/>
</dbReference>
<dbReference type="Proteomes" id="UP000614721">
    <property type="component" value="Unassembled WGS sequence"/>
</dbReference>
<dbReference type="PANTHER" id="PTHR33941:SF11">
    <property type="entry name" value="BACTERIAL MICROCOMPARTMENT SHELL PROTEIN PDUJ"/>
    <property type="match status" value="1"/>
</dbReference>
<evidence type="ECO:0000259" key="6">
    <source>
        <dbReference type="PROSITE" id="PS51930"/>
    </source>
</evidence>
<organism evidence="7 8">
    <name type="scientific">Proteus alimentorum</name>
    <dbReference type="NCBI Taxonomy" id="1973495"/>
    <lineage>
        <taxon>Bacteria</taxon>
        <taxon>Pseudomonadati</taxon>
        <taxon>Pseudomonadota</taxon>
        <taxon>Gammaproteobacteria</taxon>
        <taxon>Enterobacterales</taxon>
        <taxon>Morganellaceae</taxon>
        <taxon>Proteus</taxon>
    </lineage>
</organism>
<keyword evidence="3" id="KW-1283">Bacterial microcompartment</keyword>
<dbReference type="PANTHER" id="PTHR33941">
    <property type="entry name" value="PROPANEDIOL UTILIZATION PROTEIN PDUA"/>
    <property type="match status" value="1"/>
</dbReference>
<keyword evidence="8" id="KW-1185">Reference proteome</keyword>
<dbReference type="Gene3D" id="3.30.70.1710">
    <property type="match status" value="1"/>
</dbReference>
<dbReference type="InterPro" id="IPR050575">
    <property type="entry name" value="BMC_shell"/>
</dbReference>
<protein>
    <submittedName>
        <fullName evidence="7">BMC domain-containing protein</fullName>
    </submittedName>
</protein>
<dbReference type="RefSeq" id="WP_196567371.1">
    <property type="nucleotide sequence ID" value="NZ_JADRYY010000015.1"/>
</dbReference>
<gene>
    <name evidence="7" type="ORF">I4902_15215</name>
</gene>
<dbReference type="InterPro" id="IPR044872">
    <property type="entry name" value="CcmK/CsoS1_BMC"/>
</dbReference>
<comment type="subcellular location">
    <subcellularLocation>
        <location evidence="2">Bacterial microcompartment</location>
    </subcellularLocation>
</comment>
<evidence type="ECO:0000256" key="2">
    <source>
        <dbReference type="ARBA" id="ARBA00024322"/>
    </source>
</evidence>
<proteinExistence type="inferred from homology"/>
<evidence type="ECO:0000256" key="5">
    <source>
        <dbReference type="SAM" id="MobiDB-lite"/>
    </source>
</evidence>
<comment type="pathway">
    <text evidence="1">Polyol metabolism; 1,2-propanediol degradation.</text>
</comment>
<dbReference type="InterPro" id="IPR037233">
    <property type="entry name" value="CcmK-like_sf"/>
</dbReference>
<dbReference type="SMART" id="SM00877">
    <property type="entry name" value="BMC"/>
    <property type="match status" value="1"/>
</dbReference>
<evidence type="ECO:0000313" key="8">
    <source>
        <dbReference type="Proteomes" id="UP000614721"/>
    </source>
</evidence>
<feature type="domain" description="BMC" evidence="6">
    <location>
        <begin position="3"/>
        <end position="87"/>
    </location>
</feature>
<dbReference type="EMBL" id="JADSJP010000031">
    <property type="protein sequence ID" value="MBG2880609.1"/>
    <property type="molecule type" value="Genomic_DNA"/>
</dbReference>
<sequence>MNSLGVIETRGLTAAIQAADAACKAANVEIIGYRKVGSGLVSICFQGEISAVRTAIDHGVDVVSQKELVVGSLVIARPEPSVITKLLTVKNKKKAPVVAEKTQETAIEKVVETVVETIVEAPVKNEVESLEATKAVADLQVQNIASETKAATDKAQSSKKEIKPESRKGKK</sequence>
<dbReference type="PROSITE" id="PS51930">
    <property type="entry name" value="BMC_2"/>
    <property type="match status" value="1"/>
</dbReference>